<comment type="caution">
    <text evidence="2">The sequence shown here is derived from an EMBL/GenBank/DDBJ whole genome shotgun (WGS) entry which is preliminary data.</text>
</comment>
<evidence type="ECO:0000313" key="2">
    <source>
        <dbReference type="EMBL" id="TRV23631.1"/>
    </source>
</evidence>
<proteinExistence type="predicted"/>
<protein>
    <submittedName>
        <fullName evidence="2">Uncharacterized protein</fullName>
    </submittedName>
</protein>
<name>A0A552LTT7_9CHRO</name>
<keyword evidence="1" id="KW-0812">Transmembrane</keyword>
<evidence type="ECO:0000256" key="1">
    <source>
        <dbReference type="SAM" id="Phobius"/>
    </source>
</evidence>
<sequence>MLQCLSSWCDHCFRERKAIASFPRLGHRNETQHLNPSESFCWVSLGLLLGFLTLIARIAWHLSYSDLTTPKKLIALFCIFPKKQPMN</sequence>
<organism evidence="2 3">
    <name type="scientific">Microcystis flos-aquae Mf_WU_F_19750830_S460</name>
    <dbReference type="NCBI Taxonomy" id="2486237"/>
    <lineage>
        <taxon>Bacteria</taxon>
        <taxon>Bacillati</taxon>
        <taxon>Cyanobacteriota</taxon>
        <taxon>Cyanophyceae</taxon>
        <taxon>Oscillatoriophycideae</taxon>
        <taxon>Chroococcales</taxon>
        <taxon>Microcystaceae</taxon>
        <taxon>Microcystis</taxon>
    </lineage>
</organism>
<evidence type="ECO:0000313" key="3">
    <source>
        <dbReference type="Proteomes" id="UP000320730"/>
    </source>
</evidence>
<reference evidence="2 3" key="1">
    <citation type="submission" date="2019-01" db="EMBL/GenBank/DDBJ databases">
        <title>Coherence of Microcystis species and biogeography revealed through population genomics.</title>
        <authorList>
            <person name="Perez-Carrascal O.M."/>
            <person name="Terrat Y."/>
            <person name="Giani A."/>
            <person name="Fortin N."/>
            <person name="Tromas N."/>
            <person name="Shapiro B.J."/>
        </authorList>
    </citation>
    <scope>NUCLEOTIDE SEQUENCE [LARGE SCALE GENOMIC DNA]</scope>
    <source>
        <strain evidence="2">Mf_WU_F_19750830_S460</strain>
    </source>
</reference>
<dbReference type="EMBL" id="SFAN01000064">
    <property type="protein sequence ID" value="TRV23631.1"/>
    <property type="molecule type" value="Genomic_DNA"/>
</dbReference>
<accession>A0A552LTT7</accession>
<feature type="transmembrane region" description="Helical" evidence="1">
    <location>
        <begin position="40"/>
        <end position="60"/>
    </location>
</feature>
<keyword evidence="1" id="KW-0472">Membrane</keyword>
<dbReference type="AlphaFoldDB" id="A0A552LTT7"/>
<gene>
    <name evidence="2" type="ORF">EWV40_08040</name>
</gene>
<keyword evidence="1" id="KW-1133">Transmembrane helix</keyword>
<dbReference type="Proteomes" id="UP000320730">
    <property type="component" value="Unassembled WGS sequence"/>
</dbReference>